<organism evidence="2 3">
    <name type="scientific">Glossina pallidipes</name>
    <name type="common">Tsetse fly</name>
    <dbReference type="NCBI Taxonomy" id="7398"/>
    <lineage>
        <taxon>Eukaryota</taxon>
        <taxon>Metazoa</taxon>
        <taxon>Ecdysozoa</taxon>
        <taxon>Arthropoda</taxon>
        <taxon>Hexapoda</taxon>
        <taxon>Insecta</taxon>
        <taxon>Pterygota</taxon>
        <taxon>Neoptera</taxon>
        <taxon>Endopterygota</taxon>
        <taxon>Diptera</taxon>
        <taxon>Brachycera</taxon>
        <taxon>Muscomorpha</taxon>
        <taxon>Hippoboscoidea</taxon>
        <taxon>Glossinidae</taxon>
        <taxon>Glossina</taxon>
    </lineage>
</organism>
<dbReference type="VEuPathDB" id="VectorBase:GPAI026249"/>
<reference evidence="2" key="2">
    <citation type="submission" date="2020-05" db="UniProtKB">
        <authorList>
            <consortium name="EnsemblMetazoa"/>
        </authorList>
    </citation>
    <scope>IDENTIFICATION</scope>
    <source>
        <strain evidence="2">IAEA</strain>
    </source>
</reference>
<protein>
    <submittedName>
        <fullName evidence="2">Uncharacterized protein</fullName>
    </submittedName>
</protein>
<evidence type="ECO:0000313" key="3">
    <source>
        <dbReference type="Proteomes" id="UP000092445"/>
    </source>
</evidence>
<dbReference type="EnsemblMetazoa" id="GPAI026249-RA">
    <property type="protein sequence ID" value="GPAI026249-PA"/>
    <property type="gene ID" value="GPAI026249"/>
</dbReference>
<evidence type="ECO:0000256" key="1">
    <source>
        <dbReference type="SAM" id="MobiDB-lite"/>
    </source>
</evidence>
<keyword evidence="3" id="KW-1185">Reference proteome</keyword>
<evidence type="ECO:0000313" key="2">
    <source>
        <dbReference type="EnsemblMetazoa" id="GPAI026249-PA"/>
    </source>
</evidence>
<proteinExistence type="predicted"/>
<feature type="region of interest" description="Disordered" evidence="1">
    <location>
        <begin position="232"/>
        <end position="256"/>
    </location>
</feature>
<dbReference type="Proteomes" id="UP000092445">
    <property type="component" value="Unassembled WGS sequence"/>
</dbReference>
<reference evidence="3" key="1">
    <citation type="submission" date="2014-03" db="EMBL/GenBank/DDBJ databases">
        <authorList>
            <person name="Aksoy S."/>
            <person name="Warren W."/>
            <person name="Wilson R.K."/>
        </authorList>
    </citation>
    <scope>NUCLEOTIDE SEQUENCE [LARGE SCALE GENOMIC DNA]</scope>
    <source>
        <strain evidence="3">IAEA</strain>
    </source>
</reference>
<accession>A0A1A9ZVE2</accession>
<name>A0A1A9ZVE2_GLOPL</name>
<dbReference type="AlphaFoldDB" id="A0A1A9ZVE2"/>
<sequence length="513" mass="57386">MEIFGKFSGTLQLISQITRRLTYSFSSRPAVSLERTHKCHSRLEDLNSQDSHTAKILKDEKQTDFVNPLADSRLKLSNLTADLPTIAVVDTTSLGSPGQMNRFLITVNERNGGSVVKNSSRLIESCKALRNETKTNTTLDNNTGLIPWNETNISAIAQFTERSKDIKCLSTKNQLLELVDFVQPATEIPKKTQNALMLYVKPQVYSSTFEPRGRSYSTRTFAGKTAESEIVAEGRGKKSASPQMDIKSSEKEVTENSFINESAKEDTPEHNIPMLQKIVDVKKDLHMRSAPAKSMEENVEKSISKTNVLHPKEMHQELEELIRKRQAGKQKAKSNSIATLFKPSLAEKDRVYKASTRPKPTSRFGNAILAKDKCPPDPCKEEKKCPDPCAEEYEKVKHNRKVDEHIAKKKRKKIPESCISDKCKRKGGCPPPPKKVADSSGKFISILANAPARNGMRIAGVSMKAWPRFNPKSATKSKNKLKNNFNRFASPNAMLAMKGKKGGKTKLQFTIFF</sequence>